<dbReference type="PROSITE" id="PS50048">
    <property type="entry name" value="ZN2_CY6_FUNGAL_2"/>
    <property type="match status" value="2"/>
</dbReference>
<evidence type="ECO:0000256" key="1">
    <source>
        <dbReference type="ARBA" id="ARBA00023242"/>
    </source>
</evidence>
<dbReference type="EMBL" id="ML978129">
    <property type="protein sequence ID" value="KAF2096408.1"/>
    <property type="molecule type" value="Genomic_DNA"/>
</dbReference>
<comment type="caution">
    <text evidence="4">The sequence shown here is derived from an EMBL/GenBank/DDBJ whole genome shotgun (WGS) entry which is preliminary data.</text>
</comment>
<accession>A0A9P4IAD5</accession>
<feature type="region of interest" description="Disordered" evidence="2">
    <location>
        <begin position="77"/>
        <end position="103"/>
    </location>
</feature>
<feature type="compositionally biased region" description="Low complexity" evidence="2">
    <location>
        <begin position="122"/>
        <end position="135"/>
    </location>
</feature>
<dbReference type="CDD" id="cd00067">
    <property type="entry name" value="GAL4"/>
    <property type="match status" value="1"/>
</dbReference>
<organism evidence="4 5">
    <name type="scientific">Rhizodiscina lignyota</name>
    <dbReference type="NCBI Taxonomy" id="1504668"/>
    <lineage>
        <taxon>Eukaryota</taxon>
        <taxon>Fungi</taxon>
        <taxon>Dikarya</taxon>
        <taxon>Ascomycota</taxon>
        <taxon>Pezizomycotina</taxon>
        <taxon>Dothideomycetes</taxon>
        <taxon>Pleosporomycetidae</taxon>
        <taxon>Aulographales</taxon>
        <taxon>Rhizodiscinaceae</taxon>
        <taxon>Rhizodiscina</taxon>
    </lineage>
</organism>
<feature type="compositionally biased region" description="Basic and acidic residues" evidence="2">
    <location>
        <begin position="485"/>
        <end position="498"/>
    </location>
</feature>
<evidence type="ECO:0000313" key="4">
    <source>
        <dbReference type="EMBL" id="KAF2096408.1"/>
    </source>
</evidence>
<evidence type="ECO:0000259" key="3">
    <source>
        <dbReference type="PROSITE" id="PS50048"/>
    </source>
</evidence>
<evidence type="ECO:0000313" key="5">
    <source>
        <dbReference type="Proteomes" id="UP000799772"/>
    </source>
</evidence>
<dbReference type="Gene3D" id="4.10.240.10">
    <property type="entry name" value="Zn(2)-C6 fungal-type DNA-binding domain"/>
    <property type="match status" value="1"/>
</dbReference>
<dbReference type="OrthoDB" id="5303703at2759"/>
<dbReference type="Proteomes" id="UP000799772">
    <property type="component" value="Unassembled WGS sequence"/>
</dbReference>
<sequence>MADMLTSLPSSMSAAGDEEDDDLHPGMLSLFGDPNSSELTPGRFAQHANILQDASDPRREQSNLPFDTIGVTATIQNGPISNFADPGEDDLLSENAGLKTPPYNLDLARVDSAVHGSDRLGFRPGSTTPPTSPFTDNGFANRSDDNGSDGDAEHPRQSPQYRLRGSARGGQHISTTWVDQDESGNYDPSEEHRKTSCKRKRLGDSGAKPSSAEHDANSRAGKRPRTYKSSYTARQNGAQLIFSIGLGNAELREFASRIPDNWPESHNSFTDSSRNERRRNANQESADYIPLTDPLGEEEGGLFGHPVARGCKTCRAVDTRCPLLDDGNFWPCVSCVEDGQECELITPPIRKASCESCKAFKRRCSHRDDATGEQPAKCDHCTSLGIQCIAGPAEGYEYQRKYIGRDYNVDPYIPRRQFVSCSHCRENKSKCSLGKTDDPPCDTCAALDIPCIFEGVRRTRKSKGKSKAETKEAVSSSESDVEEEAPSKLEASKPDSAEAKPAVSLPNSKRGPVRRFGRRRRLWIRTSLCHPVTFNCDTTTNQFSDPFRDCNWCKEASFGIFGHGFGKVLVEEMHQRLAYEEIRGGHEERGAHPSRMCTQCTMARLQIINCPQHDISELTSDIILANNQLIMDDDPSCYLYLCSICPSPPSFRCCSTQEIDASGQELDPQSSEASGCGLLLCVNCREALQQFGGDFQKTLKEMETPAEKYSIGLRADAELLSADGLLVRNVFADMDG</sequence>
<evidence type="ECO:0000256" key="2">
    <source>
        <dbReference type="SAM" id="MobiDB-lite"/>
    </source>
</evidence>
<proteinExistence type="predicted"/>
<gene>
    <name evidence="4" type="ORF">NA57DRAFT_78014</name>
</gene>
<keyword evidence="1" id="KW-0539">Nucleus</keyword>
<dbReference type="SMART" id="SM00066">
    <property type="entry name" value="GAL4"/>
    <property type="match status" value="2"/>
</dbReference>
<feature type="domain" description="Zn(2)-C6 fungal-type" evidence="3">
    <location>
        <begin position="420"/>
        <end position="453"/>
    </location>
</feature>
<protein>
    <recommendedName>
        <fullName evidence="3">Zn(2)-C6 fungal-type domain-containing protein</fullName>
    </recommendedName>
</protein>
<reference evidence="4" key="1">
    <citation type="journal article" date="2020" name="Stud. Mycol.">
        <title>101 Dothideomycetes genomes: a test case for predicting lifestyles and emergence of pathogens.</title>
        <authorList>
            <person name="Haridas S."/>
            <person name="Albert R."/>
            <person name="Binder M."/>
            <person name="Bloem J."/>
            <person name="Labutti K."/>
            <person name="Salamov A."/>
            <person name="Andreopoulos B."/>
            <person name="Baker S."/>
            <person name="Barry K."/>
            <person name="Bills G."/>
            <person name="Bluhm B."/>
            <person name="Cannon C."/>
            <person name="Castanera R."/>
            <person name="Culley D."/>
            <person name="Daum C."/>
            <person name="Ezra D."/>
            <person name="Gonzalez J."/>
            <person name="Henrissat B."/>
            <person name="Kuo A."/>
            <person name="Liang C."/>
            <person name="Lipzen A."/>
            <person name="Lutzoni F."/>
            <person name="Magnuson J."/>
            <person name="Mondo S."/>
            <person name="Nolan M."/>
            <person name="Ohm R."/>
            <person name="Pangilinan J."/>
            <person name="Park H.-J."/>
            <person name="Ramirez L."/>
            <person name="Alfaro M."/>
            <person name="Sun H."/>
            <person name="Tritt A."/>
            <person name="Yoshinaga Y."/>
            <person name="Zwiers L.-H."/>
            <person name="Turgeon B."/>
            <person name="Goodwin S."/>
            <person name="Spatafora J."/>
            <person name="Crous P."/>
            <person name="Grigoriev I."/>
        </authorList>
    </citation>
    <scope>NUCLEOTIDE SEQUENCE</scope>
    <source>
        <strain evidence="4">CBS 133067</strain>
    </source>
</reference>
<dbReference type="GO" id="GO:0000981">
    <property type="term" value="F:DNA-binding transcription factor activity, RNA polymerase II-specific"/>
    <property type="evidence" value="ECO:0007669"/>
    <property type="project" value="InterPro"/>
</dbReference>
<keyword evidence="5" id="KW-1185">Reference proteome</keyword>
<dbReference type="GO" id="GO:0008270">
    <property type="term" value="F:zinc ion binding"/>
    <property type="evidence" value="ECO:0007669"/>
    <property type="project" value="InterPro"/>
</dbReference>
<dbReference type="InterPro" id="IPR036864">
    <property type="entry name" value="Zn2-C6_fun-type_DNA-bd_sf"/>
</dbReference>
<feature type="region of interest" description="Disordered" evidence="2">
    <location>
        <begin position="259"/>
        <end position="286"/>
    </location>
</feature>
<feature type="domain" description="Zn(2)-C6 fungal-type" evidence="3">
    <location>
        <begin position="353"/>
        <end position="390"/>
    </location>
</feature>
<name>A0A9P4IAD5_9PEZI</name>
<feature type="region of interest" description="Disordered" evidence="2">
    <location>
        <begin position="1"/>
        <end position="41"/>
    </location>
</feature>
<dbReference type="AlphaFoldDB" id="A0A9P4IAD5"/>
<dbReference type="SUPFAM" id="SSF57701">
    <property type="entry name" value="Zn2/Cys6 DNA-binding domain"/>
    <property type="match status" value="3"/>
</dbReference>
<dbReference type="PROSITE" id="PS00463">
    <property type="entry name" value="ZN2_CY6_FUNGAL_1"/>
    <property type="match status" value="1"/>
</dbReference>
<feature type="region of interest" description="Disordered" evidence="2">
    <location>
        <begin position="462"/>
        <end position="512"/>
    </location>
</feature>
<dbReference type="InterPro" id="IPR001138">
    <property type="entry name" value="Zn2Cys6_DnaBD"/>
</dbReference>
<feature type="region of interest" description="Disordered" evidence="2">
    <location>
        <begin position="118"/>
        <end position="230"/>
    </location>
</feature>